<dbReference type="EC" id="1.1.1.-" evidence="4"/>
<evidence type="ECO:0000313" key="4">
    <source>
        <dbReference type="EMBL" id="MFC6066992.1"/>
    </source>
</evidence>
<dbReference type="Proteomes" id="UP001596139">
    <property type="component" value="Unassembled WGS sequence"/>
</dbReference>
<comment type="caution">
    <text evidence="4">The sequence shown here is derived from an EMBL/GenBank/DDBJ whole genome shotgun (WGS) entry which is preliminary data.</text>
</comment>
<dbReference type="PANTHER" id="PTHR42760:SF133">
    <property type="entry name" value="3-OXOACYL-[ACYL-CARRIER-PROTEIN] REDUCTASE"/>
    <property type="match status" value="1"/>
</dbReference>
<dbReference type="Gene3D" id="3.40.50.720">
    <property type="entry name" value="NAD(P)-binding Rossmann-like Domain"/>
    <property type="match status" value="1"/>
</dbReference>
<name>A0ABW1MUB6_9ACTN</name>
<dbReference type="PRINTS" id="PR00080">
    <property type="entry name" value="SDRFAMILY"/>
</dbReference>
<protein>
    <submittedName>
        <fullName evidence="4">SDR family NAD(P)-dependent oxidoreductase</fullName>
        <ecNumber evidence="4">1.1.1.-</ecNumber>
    </submittedName>
</protein>
<dbReference type="SUPFAM" id="SSF51735">
    <property type="entry name" value="NAD(P)-binding Rossmann-fold domains"/>
    <property type="match status" value="1"/>
</dbReference>
<dbReference type="PANTHER" id="PTHR42760">
    <property type="entry name" value="SHORT-CHAIN DEHYDROGENASES/REDUCTASES FAMILY MEMBER"/>
    <property type="match status" value="1"/>
</dbReference>
<sequence>MSSAPIPDDAPRGRLRGRRIAVTGAASGIGRATARLFAQEGASLALLDRDPTGLKEIAQETGGSGFEVDITAEDEVAAAAERAAVELGGVDGVVNAAGIMFRGRAADVPAADWRRVLEVNLTGTYLVTRSFLPWLTRESAASVVNIASAQGLLPNAPGYTAYAASKGGIIALTKALAAELAPHVRVNCISPGMVDTAMADGHRDGASNYALKRIADPSEIAAALLFLTSTDASYVTGSVLGVDGGRAFH</sequence>
<evidence type="ECO:0000313" key="5">
    <source>
        <dbReference type="Proteomes" id="UP001596139"/>
    </source>
</evidence>
<dbReference type="RefSeq" id="WP_051861630.1">
    <property type="nucleotide sequence ID" value="NZ_JBHSPX010000009.1"/>
</dbReference>
<dbReference type="EMBL" id="JBHSPX010000009">
    <property type="protein sequence ID" value="MFC6066992.1"/>
    <property type="molecule type" value="Genomic_DNA"/>
</dbReference>
<proteinExistence type="inferred from homology"/>
<dbReference type="CDD" id="cd05233">
    <property type="entry name" value="SDR_c"/>
    <property type="match status" value="1"/>
</dbReference>
<keyword evidence="2 4" id="KW-0560">Oxidoreductase</keyword>
<evidence type="ECO:0000259" key="3">
    <source>
        <dbReference type="SMART" id="SM00822"/>
    </source>
</evidence>
<dbReference type="InterPro" id="IPR002347">
    <property type="entry name" value="SDR_fam"/>
</dbReference>
<gene>
    <name evidence="4" type="ORF">ACFP4F_31235</name>
</gene>
<reference evidence="5" key="1">
    <citation type="journal article" date="2019" name="Int. J. Syst. Evol. Microbiol.">
        <title>The Global Catalogue of Microorganisms (GCM) 10K type strain sequencing project: providing services to taxonomists for standard genome sequencing and annotation.</title>
        <authorList>
            <consortium name="The Broad Institute Genomics Platform"/>
            <consortium name="The Broad Institute Genome Sequencing Center for Infectious Disease"/>
            <person name="Wu L."/>
            <person name="Ma J."/>
        </authorList>
    </citation>
    <scope>NUCLEOTIDE SEQUENCE [LARGE SCALE GENOMIC DNA]</scope>
    <source>
        <strain evidence="5">CGMCC 1.15180</strain>
    </source>
</reference>
<organism evidence="4 5">
    <name type="scientific">Streptomyces ochraceiscleroticus</name>
    <dbReference type="NCBI Taxonomy" id="47761"/>
    <lineage>
        <taxon>Bacteria</taxon>
        <taxon>Bacillati</taxon>
        <taxon>Actinomycetota</taxon>
        <taxon>Actinomycetes</taxon>
        <taxon>Kitasatosporales</taxon>
        <taxon>Streptomycetaceae</taxon>
        <taxon>Streptomyces</taxon>
    </lineage>
</organism>
<feature type="domain" description="Ketoreductase" evidence="3">
    <location>
        <begin position="18"/>
        <end position="192"/>
    </location>
</feature>
<evidence type="ECO:0000256" key="2">
    <source>
        <dbReference type="ARBA" id="ARBA00023002"/>
    </source>
</evidence>
<dbReference type="SMART" id="SM00822">
    <property type="entry name" value="PKS_KR"/>
    <property type="match status" value="1"/>
</dbReference>
<dbReference type="InterPro" id="IPR057326">
    <property type="entry name" value="KR_dom"/>
</dbReference>
<dbReference type="PRINTS" id="PR00081">
    <property type="entry name" value="GDHRDH"/>
</dbReference>
<accession>A0ABW1MUB6</accession>
<dbReference type="InterPro" id="IPR036291">
    <property type="entry name" value="NAD(P)-bd_dom_sf"/>
</dbReference>
<dbReference type="PROSITE" id="PS00061">
    <property type="entry name" value="ADH_SHORT"/>
    <property type="match status" value="1"/>
</dbReference>
<dbReference type="InterPro" id="IPR020904">
    <property type="entry name" value="Sc_DH/Rdtase_CS"/>
</dbReference>
<keyword evidence="5" id="KW-1185">Reference proteome</keyword>
<comment type="similarity">
    <text evidence="1">Belongs to the short-chain dehydrogenases/reductases (SDR) family.</text>
</comment>
<dbReference type="Pfam" id="PF13561">
    <property type="entry name" value="adh_short_C2"/>
    <property type="match status" value="1"/>
</dbReference>
<evidence type="ECO:0000256" key="1">
    <source>
        <dbReference type="ARBA" id="ARBA00006484"/>
    </source>
</evidence>
<dbReference type="GO" id="GO:0016491">
    <property type="term" value="F:oxidoreductase activity"/>
    <property type="evidence" value="ECO:0007669"/>
    <property type="project" value="UniProtKB-KW"/>
</dbReference>